<dbReference type="GO" id="GO:0019901">
    <property type="term" value="F:protein kinase binding"/>
    <property type="evidence" value="ECO:0007669"/>
    <property type="project" value="InterPro"/>
</dbReference>
<comment type="similarity">
    <text evidence="1">Belongs to the Speedy/Ringo family.</text>
</comment>
<name>A0AAN9TVH7_9HEMI</name>
<feature type="compositionally biased region" description="Basic and acidic residues" evidence="3">
    <location>
        <begin position="258"/>
        <end position="277"/>
    </location>
</feature>
<evidence type="ECO:0000313" key="6">
    <source>
        <dbReference type="Proteomes" id="UP001367676"/>
    </source>
</evidence>
<feature type="region of interest" description="Disordered" evidence="3">
    <location>
        <begin position="229"/>
        <end position="292"/>
    </location>
</feature>
<dbReference type="Proteomes" id="UP001367676">
    <property type="component" value="Unassembled WGS sequence"/>
</dbReference>
<dbReference type="InterPro" id="IPR020984">
    <property type="entry name" value="Speedy"/>
</dbReference>
<sequence>MDSPLILKGSVLVKQSLKRILNFDFNFGLKRKRSSFKPEELKNFCKLLDDERVKCFLLNDPDCMLADNYLIAMTCIYFVRAQLPPALYDAQHFFSALYLAHQFEEDWDQFREEIVPWFPPTEHQSCALNLNQIKNSIWKLMDYDCRVSKDLCDEKVPKIFNQKLSNRIVTGIRRKRQEFEDYVDSKKRIDESIDKSLEALDDFNFHLSNLTESVERNLSNSTKSVIDEVPKLQIHPSQSNDSAPGIPQKRQEIEDEFDSKKRIDASLDESLENRNLDEDNEEFPENSDDQYAIDELPDPVTLKKGLESVMEDVIEPQFKDVDPELFSKRKEGLENHVLAIESIYSLIGLILSAIVIILPIYTFFLVVLMYRYTTTVITE</sequence>
<keyword evidence="4" id="KW-0812">Transmembrane</keyword>
<keyword evidence="4" id="KW-0472">Membrane</keyword>
<comment type="caution">
    <text evidence="5">The sequence shown here is derived from an EMBL/GenBank/DDBJ whole genome shotgun (WGS) entry which is preliminary data.</text>
</comment>
<dbReference type="PANTHER" id="PTHR31545:SF5">
    <property type="entry name" value="SPEEDY PROTEIN A"/>
    <property type="match status" value="1"/>
</dbReference>
<dbReference type="Pfam" id="PF11357">
    <property type="entry name" value="Spy1"/>
    <property type="match status" value="1"/>
</dbReference>
<accession>A0AAN9TVH7</accession>
<feature type="transmembrane region" description="Helical" evidence="4">
    <location>
        <begin position="343"/>
        <end position="370"/>
    </location>
</feature>
<dbReference type="InterPro" id="IPR052316">
    <property type="entry name" value="Speedy-Ringo_regulator"/>
</dbReference>
<organism evidence="5 6">
    <name type="scientific">Parthenolecanium corni</name>
    <dbReference type="NCBI Taxonomy" id="536013"/>
    <lineage>
        <taxon>Eukaryota</taxon>
        <taxon>Metazoa</taxon>
        <taxon>Ecdysozoa</taxon>
        <taxon>Arthropoda</taxon>
        <taxon>Hexapoda</taxon>
        <taxon>Insecta</taxon>
        <taxon>Pterygota</taxon>
        <taxon>Neoptera</taxon>
        <taxon>Paraneoptera</taxon>
        <taxon>Hemiptera</taxon>
        <taxon>Sternorrhyncha</taxon>
        <taxon>Coccoidea</taxon>
        <taxon>Coccidae</taxon>
        <taxon>Parthenolecanium</taxon>
    </lineage>
</organism>
<dbReference type="PANTHER" id="PTHR31545">
    <property type="entry name" value="SEEDY PROTEIN A/C FAMILY MEMBER"/>
    <property type="match status" value="1"/>
</dbReference>
<evidence type="ECO:0000256" key="4">
    <source>
        <dbReference type="SAM" id="Phobius"/>
    </source>
</evidence>
<evidence type="ECO:0000256" key="3">
    <source>
        <dbReference type="SAM" id="MobiDB-lite"/>
    </source>
</evidence>
<keyword evidence="6" id="KW-1185">Reference proteome</keyword>
<dbReference type="EMBL" id="JBBCAQ010000006">
    <property type="protein sequence ID" value="KAK7603661.1"/>
    <property type="molecule type" value="Genomic_DNA"/>
</dbReference>
<proteinExistence type="inferred from homology"/>
<evidence type="ECO:0000313" key="5">
    <source>
        <dbReference type="EMBL" id="KAK7603661.1"/>
    </source>
</evidence>
<feature type="compositionally biased region" description="Acidic residues" evidence="3">
    <location>
        <begin position="278"/>
        <end position="292"/>
    </location>
</feature>
<dbReference type="AlphaFoldDB" id="A0AAN9TVH7"/>
<keyword evidence="2" id="KW-0131">Cell cycle</keyword>
<gene>
    <name evidence="5" type="ORF">V9T40_003660</name>
</gene>
<reference evidence="5 6" key="1">
    <citation type="submission" date="2024-03" db="EMBL/GenBank/DDBJ databases">
        <title>Adaptation during the transition from Ophiocordyceps entomopathogen to insect associate is accompanied by gene loss and intensified selection.</title>
        <authorList>
            <person name="Ward C.M."/>
            <person name="Onetto C.A."/>
            <person name="Borneman A.R."/>
        </authorList>
    </citation>
    <scope>NUCLEOTIDE SEQUENCE [LARGE SCALE GENOMIC DNA]</scope>
    <source>
        <strain evidence="5">AWRI1</strain>
        <tissue evidence="5">Single Adult Female</tissue>
    </source>
</reference>
<evidence type="ECO:0000256" key="2">
    <source>
        <dbReference type="ARBA" id="ARBA00023306"/>
    </source>
</evidence>
<protein>
    <submittedName>
        <fullName evidence="5">Uncharacterized protein</fullName>
    </submittedName>
</protein>
<keyword evidence="4" id="KW-1133">Transmembrane helix</keyword>
<evidence type="ECO:0000256" key="1">
    <source>
        <dbReference type="ARBA" id="ARBA00010932"/>
    </source>
</evidence>